<dbReference type="InterPro" id="IPR032710">
    <property type="entry name" value="NTF2-like_dom_sf"/>
</dbReference>
<dbReference type="PANTHER" id="PTHR41252:SF1">
    <property type="entry name" value="BLR2505 PROTEIN"/>
    <property type="match status" value="1"/>
</dbReference>
<feature type="domain" description="SnoaL-like" evidence="1">
    <location>
        <begin position="15"/>
        <end position="118"/>
    </location>
</feature>
<accession>A0A1M4T0Y4</accession>
<dbReference type="STRING" id="1302690.BUE76_01085"/>
<name>A0A1M4T0Y4_9BACT</name>
<dbReference type="Gene3D" id="3.10.450.50">
    <property type="match status" value="1"/>
</dbReference>
<evidence type="ECO:0000259" key="1">
    <source>
        <dbReference type="Pfam" id="PF12680"/>
    </source>
</evidence>
<dbReference type="PANTHER" id="PTHR41252">
    <property type="entry name" value="BLR2505 PROTEIN"/>
    <property type="match status" value="1"/>
</dbReference>
<evidence type="ECO:0000313" key="2">
    <source>
        <dbReference type="EMBL" id="SHE38030.1"/>
    </source>
</evidence>
<dbReference type="SUPFAM" id="SSF54427">
    <property type="entry name" value="NTF2-like"/>
    <property type="match status" value="1"/>
</dbReference>
<dbReference type="Pfam" id="PF12680">
    <property type="entry name" value="SnoaL_2"/>
    <property type="match status" value="1"/>
</dbReference>
<sequence>MELVGTNLDVIKTTYKKFIRGDIAGLMEHYLDDVVFHYIGTPLMPLTGNYEGKAGVLRFFQMIPEHLELFLFEPREFYDAGDTIIILGREGARSQKTGKSYEGHFIHIAQLENGKLKRLRLFPDTAGGTSIFSE</sequence>
<dbReference type="Proteomes" id="UP000184368">
    <property type="component" value="Unassembled WGS sequence"/>
</dbReference>
<keyword evidence="2" id="KW-0413">Isomerase</keyword>
<protein>
    <submittedName>
        <fullName evidence="2">Ketosteroid isomerase-related protein</fullName>
    </submittedName>
</protein>
<dbReference type="GO" id="GO:0016853">
    <property type="term" value="F:isomerase activity"/>
    <property type="evidence" value="ECO:0007669"/>
    <property type="project" value="UniProtKB-KW"/>
</dbReference>
<evidence type="ECO:0000313" key="3">
    <source>
        <dbReference type="Proteomes" id="UP000184368"/>
    </source>
</evidence>
<dbReference type="RefSeq" id="WP_073039306.1">
    <property type="nucleotide sequence ID" value="NZ_FQUO01000001.1"/>
</dbReference>
<dbReference type="OrthoDB" id="7876517at2"/>
<dbReference type="EMBL" id="FQUO01000001">
    <property type="protein sequence ID" value="SHE38030.1"/>
    <property type="molecule type" value="Genomic_DNA"/>
</dbReference>
<keyword evidence="3" id="KW-1185">Reference proteome</keyword>
<dbReference type="AlphaFoldDB" id="A0A1M4T0Y4"/>
<proteinExistence type="predicted"/>
<gene>
    <name evidence="2" type="ORF">SAMN05444008_101302</name>
</gene>
<dbReference type="InterPro" id="IPR037401">
    <property type="entry name" value="SnoaL-like"/>
</dbReference>
<organism evidence="2 3">
    <name type="scientific">Cnuella takakiae</name>
    <dbReference type="NCBI Taxonomy" id="1302690"/>
    <lineage>
        <taxon>Bacteria</taxon>
        <taxon>Pseudomonadati</taxon>
        <taxon>Bacteroidota</taxon>
        <taxon>Chitinophagia</taxon>
        <taxon>Chitinophagales</taxon>
        <taxon>Chitinophagaceae</taxon>
        <taxon>Cnuella</taxon>
    </lineage>
</organism>
<reference evidence="2 3" key="1">
    <citation type="submission" date="2016-11" db="EMBL/GenBank/DDBJ databases">
        <authorList>
            <person name="Jaros S."/>
            <person name="Januszkiewicz K."/>
            <person name="Wedrychowicz H."/>
        </authorList>
    </citation>
    <scope>NUCLEOTIDE SEQUENCE [LARGE SCALE GENOMIC DNA]</scope>
    <source>
        <strain evidence="2 3">DSM 26897</strain>
    </source>
</reference>